<comment type="caution">
    <text evidence="5">The sequence shown here is derived from an EMBL/GenBank/DDBJ whole genome shotgun (WGS) entry which is preliminary data.</text>
</comment>
<keyword evidence="1 4" id="KW-0812">Transmembrane</keyword>
<dbReference type="InterPro" id="IPR027417">
    <property type="entry name" value="P-loop_NTPase"/>
</dbReference>
<dbReference type="InterPro" id="IPR030184">
    <property type="entry name" value="WAT1-related"/>
</dbReference>
<name>A0ABD1PXM8_9LAMI</name>
<accession>A0ABD1PXM8</accession>
<proteinExistence type="predicted"/>
<reference evidence="6" key="1">
    <citation type="submission" date="2024-07" db="EMBL/GenBank/DDBJ databases">
        <title>Two chromosome-level genome assemblies of Korean endemic species Abeliophyllum distichum and Forsythia ovata (Oleaceae).</title>
        <authorList>
            <person name="Jang H."/>
        </authorList>
    </citation>
    <scope>NUCLEOTIDE SEQUENCE [LARGE SCALE GENOMIC DNA]</scope>
</reference>
<gene>
    <name evidence="5" type="ORF">Fot_50272</name>
</gene>
<evidence type="ECO:0000256" key="1">
    <source>
        <dbReference type="ARBA" id="ARBA00022692"/>
    </source>
</evidence>
<evidence type="ECO:0000313" key="5">
    <source>
        <dbReference type="EMBL" id="KAL2468696.1"/>
    </source>
</evidence>
<sequence length="256" mass="28409">MGGKFLPLLAMVVVQFGYAGMNILSRVAMNSGMNPFINVAYRQIFTTLCIVPFAYFLERVTVNQITYIVGLKNSTPTITCALSNINPAEKIVFAGSVLIVLGLYGVLWGKNRETMAVHNIDLNEEITAQNEETKNDLEINMVNLTRLLQNRAFKCGKWKPYMERRGAALNKICPLSSSKSISFLDFLITYIQSTCATSGEGLYEGLDWLSNNIANKLAATYCNCELGRAALGPDRQGHQFNKGHDRLQFFNVPGST</sequence>
<evidence type="ECO:0000313" key="6">
    <source>
        <dbReference type="Proteomes" id="UP001604277"/>
    </source>
</evidence>
<evidence type="ECO:0000256" key="3">
    <source>
        <dbReference type="ARBA" id="ARBA00023136"/>
    </source>
</evidence>
<protein>
    <submittedName>
        <fullName evidence="5">WAT1-related protein</fullName>
    </submittedName>
</protein>
<dbReference type="PANTHER" id="PTHR31218">
    <property type="entry name" value="WAT1-RELATED PROTEIN"/>
    <property type="match status" value="1"/>
</dbReference>
<dbReference type="Proteomes" id="UP001604277">
    <property type="component" value="Unassembled WGS sequence"/>
</dbReference>
<feature type="transmembrane region" description="Helical" evidence="4">
    <location>
        <begin position="91"/>
        <end position="109"/>
    </location>
</feature>
<dbReference type="Gene3D" id="3.40.50.300">
    <property type="entry name" value="P-loop containing nucleotide triphosphate hydrolases"/>
    <property type="match status" value="1"/>
</dbReference>
<organism evidence="5 6">
    <name type="scientific">Forsythia ovata</name>
    <dbReference type="NCBI Taxonomy" id="205694"/>
    <lineage>
        <taxon>Eukaryota</taxon>
        <taxon>Viridiplantae</taxon>
        <taxon>Streptophyta</taxon>
        <taxon>Embryophyta</taxon>
        <taxon>Tracheophyta</taxon>
        <taxon>Spermatophyta</taxon>
        <taxon>Magnoliopsida</taxon>
        <taxon>eudicotyledons</taxon>
        <taxon>Gunneridae</taxon>
        <taxon>Pentapetalae</taxon>
        <taxon>asterids</taxon>
        <taxon>lamiids</taxon>
        <taxon>Lamiales</taxon>
        <taxon>Oleaceae</taxon>
        <taxon>Forsythieae</taxon>
        <taxon>Forsythia</taxon>
    </lineage>
</organism>
<dbReference type="AlphaFoldDB" id="A0ABD1PXM8"/>
<feature type="transmembrane region" description="Helical" evidence="4">
    <location>
        <begin position="6"/>
        <end position="24"/>
    </location>
</feature>
<feature type="transmembrane region" description="Helical" evidence="4">
    <location>
        <begin position="36"/>
        <end position="57"/>
    </location>
</feature>
<keyword evidence="2 4" id="KW-1133">Transmembrane helix</keyword>
<evidence type="ECO:0000256" key="2">
    <source>
        <dbReference type="ARBA" id="ARBA00022989"/>
    </source>
</evidence>
<keyword evidence="3 4" id="KW-0472">Membrane</keyword>
<keyword evidence="6" id="KW-1185">Reference proteome</keyword>
<evidence type="ECO:0000256" key="4">
    <source>
        <dbReference type="SAM" id="Phobius"/>
    </source>
</evidence>
<dbReference type="EMBL" id="JBFOLJ010000016">
    <property type="protein sequence ID" value="KAL2468696.1"/>
    <property type="molecule type" value="Genomic_DNA"/>
</dbReference>